<feature type="non-terminal residue" evidence="2">
    <location>
        <position position="1"/>
    </location>
</feature>
<reference evidence="3 4" key="2">
    <citation type="submission" date="2024-05" db="EMBL/GenBank/DDBJ databases">
        <authorList>
            <person name="Chen Y."/>
            <person name="Shah S."/>
            <person name="Dougan E. K."/>
            <person name="Thang M."/>
            <person name="Chan C."/>
        </authorList>
    </citation>
    <scope>NUCLEOTIDE SEQUENCE [LARGE SCALE GENOMIC DNA]</scope>
</reference>
<dbReference type="EMBL" id="CAMXCT030002776">
    <property type="protein sequence ID" value="CAL4787657.1"/>
    <property type="molecule type" value="Genomic_DNA"/>
</dbReference>
<dbReference type="EMBL" id="CAMXCT020002776">
    <property type="protein sequence ID" value="CAL1153720.1"/>
    <property type="molecule type" value="Genomic_DNA"/>
</dbReference>
<dbReference type="AlphaFoldDB" id="A0A9P1CZN1"/>
<name>A0A9P1CZN1_9DINO</name>
<evidence type="ECO:0000256" key="1">
    <source>
        <dbReference type="SAM" id="MobiDB-lite"/>
    </source>
</evidence>
<sequence length="144" mass="15039">PAIALAATATGFKMPAVSQGLFSPVKLGGAPAALVGPPPKVRMAAPAAPMRPEEPYHVLDLEDGPAADLQEASLIQTSPEERRGAGSPPKVSLLTYLERYGGYRGQREAGLSMWILASSDFSATKEFLALGVMALEQSVFDAGD</sequence>
<accession>A0A9P1CZN1</accession>
<comment type="caution">
    <text evidence="2">The sequence shown here is derived from an EMBL/GenBank/DDBJ whole genome shotgun (WGS) entry which is preliminary data.</text>
</comment>
<feature type="non-terminal residue" evidence="2">
    <location>
        <position position="144"/>
    </location>
</feature>
<dbReference type="EMBL" id="CAMXCT010002776">
    <property type="protein sequence ID" value="CAI4000345.1"/>
    <property type="molecule type" value="Genomic_DNA"/>
</dbReference>
<evidence type="ECO:0000313" key="4">
    <source>
        <dbReference type="Proteomes" id="UP001152797"/>
    </source>
</evidence>
<protein>
    <submittedName>
        <fullName evidence="2">Uncharacterized protein</fullName>
    </submittedName>
</protein>
<gene>
    <name evidence="2" type="ORF">C1SCF055_LOCUS26467</name>
</gene>
<dbReference type="Proteomes" id="UP001152797">
    <property type="component" value="Unassembled WGS sequence"/>
</dbReference>
<proteinExistence type="predicted"/>
<evidence type="ECO:0000313" key="2">
    <source>
        <dbReference type="EMBL" id="CAI4000345.1"/>
    </source>
</evidence>
<evidence type="ECO:0000313" key="3">
    <source>
        <dbReference type="EMBL" id="CAL4787657.1"/>
    </source>
</evidence>
<keyword evidence="4" id="KW-1185">Reference proteome</keyword>
<feature type="region of interest" description="Disordered" evidence="1">
    <location>
        <begin position="69"/>
        <end position="89"/>
    </location>
</feature>
<organism evidence="2">
    <name type="scientific">Cladocopium goreaui</name>
    <dbReference type="NCBI Taxonomy" id="2562237"/>
    <lineage>
        <taxon>Eukaryota</taxon>
        <taxon>Sar</taxon>
        <taxon>Alveolata</taxon>
        <taxon>Dinophyceae</taxon>
        <taxon>Suessiales</taxon>
        <taxon>Symbiodiniaceae</taxon>
        <taxon>Cladocopium</taxon>
    </lineage>
</organism>
<reference evidence="2" key="1">
    <citation type="submission" date="2022-10" db="EMBL/GenBank/DDBJ databases">
        <authorList>
            <person name="Chen Y."/>
            <person name="Dougan E. K."/>
            <person name="Chan C."/>
            <person name="Rhodes N."/>
            <person name="Thang M."/>
        </authorList>
    </citation>
    <scope>NUCLEOTIDE SEQUENCE</scope>
</reference>